<dbReference type="InterPro" id="IPR022637">
    <property type="entry name" value="DNA_polIII_beta_cen"/>
</dbReference>
<organism evidence="14 15">
    <name type="scientific">Propionispira arboris</name>
    <dbReference type="NCBI Taxonomy" id="84035"/>
    <lineage>
        <taxon>Bacteria</taxon>
        <taxon>Bacillati</taxon>
        <taxon>Bacillota</taxon>
        <taxon>Negativicutes</taxon>
        <taxon>Selenomonadales</taxon>
        <taxon>Selenomonadaceae</taxon>
        <taxon>Propionispira</taxon>
    </lineage>
</organism>
<dbReference type="InterPro" id="IPR001001">
    <property type="entry name" value="DNA_polIII_beta"/>
</dbReference>
<dbReference type="GO" id="GO:0003887">
    <property type="term" value="F:DNA-directed DNA polymerase activity"/>
    <property type="evidence" value="ECO:0007669"/>
    <property type="project" value="UniProtKB-UniRule"/>
</dbReference>
<keyword evidence="6 10" id="KW-0548">Nucleotidyltransferase</keyword>
<dbReference type="Gene3D" id="3.10.150.10">
    <property type="entry name" value="DNA Polymerase III, subunit A, domain 2"/>
    <property type="match status" value="1"/>
</dbReference>
<dbReference type="PANTHER" id="PTHR30478:SF0">
    <property type="entry name" value="BETA SLIDING CLAMP"/>
    <property type="match status" value="1"/>
</dbReference>
<dbReference type="STRING" id="84035.SAMN05660742_11540"/>
<dbReference type="GO" id="GO:0008408">
    <property type="term" value="F:3'-5' exonuclease activity"/>
    <property type="evidence" value="ECO:0007669"/>
    <property type="project" value="InterPro"/>
</dbReference>
<dbReference type="SUPFAM" id="SSF55979">
    <property type="entry name" value="DNA clamp"/>
    <property type="match status" value="3"/>
</dbReference>
<evidence type="ECO:0000313" key="14">
    <source>
        <dbReference type="EMBL" id="SEJ73115.1"/>
    </source>
</evidence>
<reference evidence="14 15" key="1">
    <citation type="submission" date="2016-10" db="EMBL/GenBank/DDBJ databases">
        <authorList>
            <person name="de Groot N.N."/>
        </authorList>
    </citation>
    <scope>NUCLEOTIDE SEQUENCE [LARGE SCALE GENOMIC DNA]</scope>
    <source>
        <strain evidence="14 15">DSM 2179</strain>
    </source>
</reference>
<dbReference type="InterPro" id="IPR046938">
    <property type="entry name" value="DNA_clamp_sf"/>
</dbReference>
<evidence type="ECO:0000256" key="5">
    <source>
        <dbReference type="ARBA" id="ARBA00022679"/>
    </source>
</evidence>
<dbReference type="GO" id="GO:0003677">
    <property type="term" value="F:DNA binding"/>
    <property type="evidence" value="ECO:0007669"/>
    <property type="project" value="UniProtKB-UniRule"/>
</dbReference>
<accession>A0A1H7BI73</accession>
<dbReference type="Proteomes" id="UP000199662">
    <property type="component" value="Unassembled WGS sequence"/>
</dbReference>
<comment type="similarity">
    <text evidence="2 10">Belongs to the beta sliding clamp family.</text>
</comment>
<dbReference type="PIRSF" id="PIRSF000804">
    <property type="entry name" value="DNA_pol_III_b"/>
    <property type="match status" value="1"/>
</dbReference>
<keyword evidence="7 10" id="KW-0235">DNA replication</keyword>
<comment type="subunit">
    <text evidence="10">Forms a ring-shaped head-to-tail homodimer around DNA.</text>
</comment>
<evidence type="ECO:0000256" key="8">
    <source>
        <dbReference type="ARBA" id="ARBA00022932"/>
    </source>
</evidence>
<dbReference type="InterPro" id="IPR022634">
    <property type="entry name" value="DNA_polIII_beta_N"/>
</dbReference>
<keyword evidence="15" id="KW-1185">Reference proteome</keyword>
<evidence type="ECO:0000256" key="9">
    <source>
        <dbReference type="ARBA" id="ARBA00023125"/>
    </source>
</evidence>
<keyword evidence="8 10" id="KW-0239">DNA-directed DNA polymerase</keyword>
<dbReference type="RefSeq" id="WP_091833055.1">
    <property type="nucleotide sequence ID" value="NZ_FNZK01000015.1"/>
</dbReference>
<dbReference type="GO" id="GO:0005737">
    <property type="term" value="C:cytoplasm"/>
    <property type="evidence" value="ECO:0007669"/>
    <property type="project" value="UniProtKB-SubCell"/>
</dbReference>
<dbReference type="SMART" id="SM00480">
    <property type="entry name" value="POL3Bc"/>
    <property type="match status" value="1"/>
</dbReference>
<evidence type="ECO:0000256" key="7">
    <source>
        <dbReference type="ARBA" id="ARBA00022705"/>
    </source>
</evidence>
<dbReference type="CDD" id="cd00140">
    <property type="entry name" value="beta_clamp"/>
    <property type="match status" value="1"/>
</dbReference>
<feature type="domain" description="DNA polymerase III beta sliding clamp central" evidence="12">
    <location>
        <begin position="130"/>
        <end position="244"/>
    </location>
</feature>
<name>A0A1H7BI73_9FIRM</name>
<dbReference type="Gene3D" id="3.70.10.10">
    <property type="match status" value="1"/>
</dbReference>
<dbReference type="AlphaFoldDB" id="A0A1H7BI73"/>
<evidence type="ECO:0000256" key="1">
    <source>
        <dbReference type="ARBA" id="ARBA00004496"/>
    </source>
</evidence>
<dbReference type="Pfam" id="PF02767">
    <property type="entry name" value="DNA_pol3_beta_2"/>
    <property type="match status" value="1"/>
</dbReference>
<gene>
    <name evidence="14" type="ORF">SAMN05660742_11540</name>
</gene>
<evidence type="ECO:0000259" key="13">
    <source>
        <dbReference type="Pfam" id="PF02768"/>
    </source>
</evidence>
<comment type="subcellular location">
    <subcellularLocation>
        <location evidence="1 10">Cytoplasm</location>
    </subcellularLocation>
</comment>
<evidence type="ECO:0000259" key="11">
    <source>
        <dbReference type="Pfam" id="PF00712"/>
    </source>
</evidence>
<dbReference type="GO" id="GO:0006271">
    <property type="term" value="P:DNA strand elongation involved in DNA replication"/>
    <property type="evidence" value="ECO:0007669"/>
    <property type="project" value="TreeGrafter"/>
</dbReference>
<keyword evidence="4 10" id="KW-0963">Cytoplasm</keyword>
<feature type="domain" description="DNA polymerase III beta sliding clamp N-terminal" evidence="11">
    <location>
        <begin position="1"/>
        <end position="119"/>
    </location>
</feature>
<dbReference type="GO" id="GO:0009360">
    <property type="term" value="C:DNA polymerase III complex"/>
    <property type="evidence" value="ECO:0007669"/>
    <property type="project" value="InterPro"/>
</dbReference>
<dbReference type="Pfam" id="PF00712">
    <property type="entry name" value="DNA_pol3_beta"/>
    <property type="match status" value="1"/>
</dbReference>
<protein>
    <recommendedName>
        <fullName evidence="3 10">Beta sliding clamp</fullName>
    </recommendedName>
</protein>
<dbReference type="NCBIfam" id="TIGR00663">
    <property type="entry name" value="dnan"/>
    <property type="match status" value="1"/>
</dbReference>
<evidence type="ECO:0000256" key="4">
    <source>
        <dbReference type="ARBA" id="ARBA00022490"/>
    </source>
</evidence>
<proteinExistence type="inferred from homology"/>
<sequence>MKFTCPKDELVQAVQIVSKAVSSKPQMPILSGIYLNATNNTLELQATDYEIGITCKIDAQIDEPGAIVLSGRYFQEVTRRLPGENVEIISNRADQTVKISSNTAEFNLLSLPANEFPTVQQLTGNITFQIRDNIFRDLIKKTVFACSTDEARPVFTGCLLEVNNSDVVMVATNTHRLSIKREILDDFTGNIKIIIPSKILNELTKIMISEIPSNVTVNCSYNQISFAFDNVYITSRLIEGQFPDYQRVIPPEFNTKIKINTHAFQSAVDRVSLISRAGDYNIIQLIFTENKVVITSNNPDIGKAEESVPVSIEGPEIDIAFNAKYVTDILKNIESEIFYFSLNKSLTPANIKPSDDDTYNYIVTPVRTNS</sequence>
<evidence type="ECO:0000256" key="6">
    <source>
        <dbReference type="ARBA" id="ARBA00022695"/>
    </source>
</evidence>
<feature type="domain" description="DNA polymerase III beta sliding clamp C-terminal" evidence="13">
    <location>
        <begin position="247"/>
        <end position="367"/>
    </location>
</feature>
<evidence type="ECO:0000256" key="3">
    <source>
        <dbReference type="ARBA" id="ARBA00021035"/>
    </source>
</evidence>
<keyword evidence="9" id="KW-0238">DNA-binding</keyword>
<keyword evidence="5 10" id="KW-0808">Transferase</keyword>
<dbReference type="Pfam" id="PF02768">
    <property type="entry name" value="DNA_pol3_beta_3"/>
    <property type="match status" value="1"/>
</dbReference>
<evidence type="ECO:0000256" key="2">
    <source>
        <dbReference type="ARBA" id="ARBA00010752"/>
    </source>
</evidence>
<evidence type="ECO:0000259" key="12">
    <source>
        <dbReference type="Pfam" id="PF02767"/>
    </source>
</evidence>
<dbReference type="PANTHER" id="PTHR30478">
    <property type="entry name" value="DNA POLYMERASE III SUBUNIT BETA"/>
    <property type="match status" value="1"/>
</dbReference>
<evidence type="ECO:0000256" key="10">
    <source>
        <dbReference type="PIRNR" id="PIRNR000804"/>
    </source>
</evidence>
<evidence type="ECO:0000313" key="15">
    <source>
        <dbReference type="Proteomes" id="UP000199662"/>
    </source>
</evidence>
<dbReference type="InterPro" id="IPR022635">
    <property type="entry name" value="DNA_polIII_beta_C"/>
</dbReference>
<comment type="function">
    <text evidence="10">Confers DNA tethering and processivity to DNA polymerases and other proteins. Acts as a clamp, forming a ring around DNA (a reaction catalyzed by the clamp-loading complex) which diffuses in an ATP-independent manner freely and bidirectionally along dsDNA. Initially characterized for its ability to contact the catalytic subunit of DNA polymerase III (Pol III), a complex, multichain enzyme responsible for most of the replicative synthesis in bacteria; Pol III exhibits 3'-5' exonuclease proofreading activity. The beta chain is required for initiation of replication as well as for processivity of DNA replication.</text>
</comment>
<dbReference type="EMBL" id="FNZK01000015">
    <property type="protein sequence ID" value="SEJ73115.1"/>
    <property type="molecule type" value="Genomic_DNA"/>
</dbReference>